<dbReference type="Proteomes" id="UP000799436">
    <property type="component" value="Unassembled WGS sequence"/>
</dbReference>
<reference evidence="5" key="1">
    <citation type="journal article" date="2020" name="Stud. Mycol.">
        <title>101 Dothideomycetes genomes: a test case for predicting lifestyles and emergence of pathogens.</title>
        <authorList>
            <person name="Haridas S."/>
            <person name="Albert R."/>
            <person name="Binder M."/>
            <person name="Bloem J."/>
            <person name="Labutti K."/>
            <person name="Salamov A."/>
            <person name="Andreopoulos B."/>
            <person name="Baker S."/>
            <person name="Barry K."/>
            <person name="Bills G."/>
            <person name="Bluhm B."/>
            <person name="Cannon C."/>
            <person name="Castanera R."/>
            <person name="Culley D."/>
            <person name="Daum C."/>
            <person name="Ezra D."/>
            <person name="Gonzalez J."/>
            <person name="Henrissat B."/>
            <person name="Kuo A."/>
            <person name="Liang C."/>
            <person name="Lipzen A."/>
            <person name="Lutzoni F."/>
            <person name="Magnuson J."/>
            <person name="Mondo S."/>
            <person name="Nolan M."/>
            <person name="Ohm R."/>
            <person name="Pangilinan J."/>
            <person name="Park H.-J."/>
            <person name="Ramirez L."/>
            <person name="Alfaro M."/>
            <person name="Sun H."/>
            <person name="Tritt A."/>
            <person name="Yoshinaga Y."/>
            <person name="Zwiers L.-H."/>
            <person name="Turgeon B."/>
            <person name="Goodwin S."/>
            <person name="Spatafora J."/>
            <person name="Crous P."/>
            <person name="Grigoriev I."/>
        </authorList>
    </citation>
    <scope>NUCLEOTIDE SEQUENCE</scope>
    <source>
        <strain evidence="5">CBS 116005</strain>
    </source>
</reference>
<dbReference type="PANTHER" id="PTHR46165:SF2">
    <property type="entry name" value="SET AND MYND DOMAIN-CONTAINING PROTEIN 4"/>
    <property type="match status" value="1"/>
</dbReference>
<proteinExistence type="predicted"/>
<keyword evidence="6" id="KW-1185">Reference proteome</keyword>
<feature type="repeat" description="TPR" evidence="4">
    <location>
        <begin position="10"/>
        <end position="43"/>
    </location>
</feature>
<dbReference type="GO" id="GO:0032259">
    <property type="term" value="P:methylation"/>
    <property type="evidence" value="ECO:0007669"/>
    <property type="project" value="UniProtKB-KW"/>
</dbReference>
<protein>
    <submittedName>
        <fullName evidence="5">Uncharacterized protein</fullName>
    </submittedName>
</protein>
<sequence length="822" mass="91571">MASVERQPSAEDVRKQGNEAYKAGRLLDAIKLYRQAVKLAPNDAAPLSNISAVYFELGDYHACYEVCANALPVVGENAIAKQKLYLRQAKASLHRMKLEQARHAIEQLPADIDKTRLDASLAVYDSSGRHVPNSKAAHEKIIRELPRYKPQIMNVPEYYVEEDCTHVCGHWRCQEPPFTLMDASTDIVEGKAGDKKFHMTMVDIKPAVIARDLIVFLLLDELSKIENKDRAKNMLLPVALFYIYIAPIMPEQIYAMLEAKIQVAIDMLENRKPLPEFLDVPTPFRHEILRLLREWQQPAVAAFPGSRLRAEVVSQRLPAPYDMAYDDAVKLAYAQYPANRAAAVDAATSAADSSWKPNVTMIDLDWLRVLGDGALGFPDVAEDSWDLARKISDTGLSIGEKELFKVVTKWFLMTSGALRHLKGLIKIEACVGDITAVLEQIRYGVVGHRKPSNGANASGGEATTSVVYGEGEYPQLYDRIHLSNIPEYIGGTLTSFMYALPLTQPGDCSYITSTCLRNPPRFKSAESFHNEYIALSESSDLRKVFQVRTTGSRETPALPNIPGIAQELLSIMSDPMPMCEYHRWHRVSDASTALADLMPRSKLERWLYRLFFKICIPAERQAESMALIHSPLNLTAFVRLMGHLHDVGYPAHWLGEILSAILSGRITTTVQPPRSEPLNIKEAKALWPAISQATAPFVAELSTLLSIWQFALPFGLIACSFPSIDKVRKYQVQFEQIHSYATNVPAFVLALWKSELLPPGTCCANTCSVTRKPCRARLVAAQRSSGRADCTSSVLGHGIARPKQLDSGFAKAQWRRSSQVHG</sequence>
<dbReference type="PROSITE" id="PS50005">
    <property type="entry name" value="TPR"/>
    <property type="match status" value="1"/>
</dbReference>
<evidence type="ECO:0000256" key="2">
    <source>
        <dbReference type="ARBA" id="ARBA00022679"/>
    </source>
</evidence>
<dbReference type="EMBL" id="ML995820">
    <property type="protein sequence ID" value="KAF2771279.1"/>
    <property type="molecule type" value="Genomic_DNA"/>
</dbReference>
<dbReference type="Pfam" id="PF13414">
    <property type="entry name" value="TPR_11"/>
    <property type="match status" value="1"/>
</dbReference>
<organism evidence="5 6">
    <name type="scientific">Teratosphaeria nubilosa</name>
    <dbReference type="NCBI Taxonomy" id="161662"/>
    <lineage>
        <taxon>Eukaryota</taxon>
        <taxon>Fungi</taxon>
        <taxon>Dikarya</taxon>
        <taxon>Ascomycota</taxon>
        <taxon>Pezizomycotina</taxon>
        <taxon>Dothideomycetes</taxon>
        <taxon>Dothideomycetidae</taxon>
        <taxon>Mycosphaerellales</taxon>
        <taxon>Teratosphaeriaceae</taxon>
        <taxon>Teratosphaeria</taxon>
    </lineage>
</organism>
<keyword evidence="4" id="KW-0802">TPR repeat</keyword>
<dbReference type="PANTHER" id="PTHR46165">
    <property type="entry name" value="SET AND MYND DOMAIN-CONTAINING PROTEIN 4"/>
    <property type="match status" value="1"/>
</dbReference>
<evidence type="ECO:0000313" key="5">
    <source>
        <dbReference type="EMBL" id="KAF2771279.1"/>
    </source>
</evidence>
<dbReference type="GO" id="GO:0005737">
    <property type="term" value="C:cytoplasm"/>
    <property type="evidence" value="ECO:0007669"/>
    <property type="project" value="TreeGrafter"/>
</dbReference>
<evidence type="ECO:0000256" key="1">
    <source>
        <dbReference type="ARBA" id="ARBA00022603"/>
    </source>
</evidence>
<evidence type="ECO:0000256" key="4">
    <source>
        <dbReference type="PROSITE-ProRule" id="PRU00339"/>
    </source>
</evidence>
<dbReference type="SMART" id="SM00028">
    <property type="entry name" value="TPR"/>
    <property type="match status" value="2"/>
</dbReference>
<dbReference type="SUPFAM" id="SSF48452">
    <property type="entry name" value="TPR-like"/>
    <property type="match status" value="1"/>
</dbReference>
<gene>
    <name evidence="5" type="ORF">EJ03DRAFT_334946</name>
</gene>
<evidence type="ECO:0000256" key="3">
    <source>
        <dbReference type="ARBA" id="ARBA00022691"/>
    </source>
</evidence>
<name>A0A6G1LFD3_9PEZI</name>
<dbReference type="GO" id="GO:0005634">
    <property type="term" value="C:nucleus"/>
    <property type="evidence" value="ECO:0007669"/>
    <property type="project" value="TreeGrafter"/>
</dbReference>
<accession>A0A6G1LFD3</accession>
<dbReference type="GO" id="GO:0008168">
    <property type="term" value="F:methyltransferase activity"/>
    <property type="evidence" value="ECO:0007669"/>
    <property type="project" value="UniProtKB-KW"/>
</dbReference>
<keyword evidence="2" id="KW-0808">Transferase</keyword>
<dbReference type="OrthoDB" id="2423701at2759"/>
<dbReference type="Gene3D" id="1.25.40.10">
    <property type="entry name" value="Tetratricopeptide repeat domain"/>
    <property type="match status" value="1"/>
</dbReference>
<dbReference type="InterPro" id="IPR011990">
    <property type="entry name" value="TPR-like_helical_dom_sf"/>
</dbReference>
<evidence type="ECO:0000313" key="6">
    <source>
        <dbReference type="Proteomes" id="UP000799436"/>
    </source>
</evidence>
<dbReference type="AlphaFoldDB" id="A0A6G1LFD3"/>
<dbReference type="InterPro" id="IPR052097">
    <property type="entry name" value="SET-MYND_domain_protein"/>
</dbReference>
<keyword evidence="3" id="KW-0949">S-adenosyl-L-methionine</keyword>
<dbReference type="GO" id="GO:0042826">
    <property type="term" value="F:histone deacetylase binding"/>
    <property type="evidence" value="ECO:0007669"/>
    <property type="project" value="TreeGrafter"/>
</dbReference>
<dbReference type="InterPro" id="IPR019734">
    <property type="entry name" value="TPR_rpt"/>
</dbReference>
<keyword evidence="1" id="KW-0489">Methyltransferase</keyword>